<dbReference type="KEGG" id="orn:DV701_08565"/>
<feature type="DNA-binding region" description="OmpR/PhoB-type" evidence="7">
    <location>
        <begin position="139"/>
        <end position="236"/>
    </location>
</feature>
<proteinExistence type="predicted"/>
<evidence type="ECO:0000256" key="8">
    <source>
        <dbReference type="SAM" id="MobiDB-lite"/>
    </source>
</evidence>
<dbReference type="Proteomes" id="UP000253790">
    <property type="component" value="Chromosome"/>
</dbReference>
<dbReference type="Gene3D" id="3.40.50.2300">
    <property type="match status" value="1"/>
</dbReference>
<dbReference type="PANTHER" id="PTHR48111:SF16">
    <property type="entry name" value="TRANSCRIPTIONAL REGULATORY PROTEIN GLNR"/>
    <property type="match status" value="1"/>
</dbReference>
<dbReference type="FunFam" id="1.10.10.10:FF:000216">
    <property type="entry name" value="DNA-binding response regulator"/>
    <property type="match status" value="1"/>
</dbReference>
<dbReference type="InterPro" id="IPR001867">
    <property type="entry name" value="OmpR/PhoB-type_DNA-bd"/>
</dbReference>
<evidence type="ECO:0000256" key="6">
    <source>
        <dbReference type="ARBA" id="ARBA00023163"/>
    </source>
</evidence>
<feature type="region of interest" description="Disordered" evidence="8">
    <location>
        <begin position="116"/>
        <end position="137"/>
    </location>
</feature>
<gene>
    <name evidence="10" type="ORF">DV701_08565</name>
</gene>
<dbReference type="GO" id="GO:0032993">
    <property type="term" value="C:protein-DNA complex"/>
    <property type="evidence" value="ECO:0007669"/>
    <property type="project" value="TreeGrafter"/>
</dbReference>
<dbReference type="GO" id="GO:0000156">
    <property type="term" value="F:phosphorelay response regulator activity"/>
    <property type="evidence" value="ECO:0007669"/>
    <property type="project" value="TreeGrafter"/>
</dbReference>
<dbReference type="GO" id="GO:0000976">
    <property type="term" value="F:transcription cis-regulatory region binding"/>
    <property type="evidence" value="ECO:0007669"/>
    <property type="project" value="TreeGrafter"/>
</dbReference>
<evidence type="ECO:0000256" key="1">
    <source>
        <dbReference type="ARBA" id="ARBA00022553"/>
    </source>
</evidence>
<keyword evidence="11" id="KW-1185">Reference proteome</keyword>
<dbReference type="SUPFAM" id="SSF46894">
    <property type="entry name" value="C-terminal effector domain of the bipartite response regulators"/>
    <property type="match status" value="1"/>
</dbReference>
<sequence>MADLVLLTACAPAEAAVPRVAPGLALLPHSVRVLGPDLGPLLAGPEPDLVVVDAVTGPLAARGLLRTLAAAGTGWPVLTVLDADGLAVLDEQWPTDDLVLTTVGAAELAARVRRLLARTTPRPPRPEHGGGRTSYPQERGEIRVADVVVDEAAWTVRAGGARLDLTFKEFELLRHLVQHPGRVFTRDQLLQEVWGQDYYGGTRTVDVHVRRLRAKLGAERESLIHTIRGVGYRFSGPRGGER</sequence>
<evidence type="ECO:0000256" key="7">
    <source>
        <dbReference type="PROSITE-ProRule" id="PRU01091"/>
    </source>
</evidence>
<dbReference type="GO" id="GO:0006355">
    <property type="term" value="P:regulation of DNA-templated transcription"/>
    <property type="evidence" value="ECO:0007669"/>
    <property type="project" value="InterPro"/>
</dbReference>
<name>A0A345NSK2_9MICO</name>
<dbReference type="Pfam" id="PF00486">
    <property type="entry name" value="Trans_reg_C"/>
    <property type="match status" value="1"/>
</dbReference>
<reference evidence="10 11" key="1">
    <citation type="submission" date="2018-07" db="EMBL/GenBank/DDBJ databases">
        <title>Complete genome sequencing of Ornithinimicrobium sp. AMA3305.</title>
        <authorList>
            <person name="Bae J.-W."/>
        </authorList>
    </citation>
    <scope>NUCLEOTIDE SEQUENCE [LARGE SCALE GENOMIC DNA]</scope>
    <source>
        <strain evidence="10 11">AMA3305</strain>
    </source>
</reference>
<dbReference type="Pfam" id="PF21695">
    <property type="entry name" value="GlnR_1st"/>
    <property type="match status" value="1"/>
</dbReference>
<dbReference type="OrthoDB" id="8927943at2"/>
<keyword evidence="4 7" id="KW-0238">DNA-binding</keyword>
<dbReference type="InterPro" id="IPR049170">
    <property type="entry name" value="GlnR_N"/>
</dbReference>
<dbReference type="CDD" id="cd00383">
    <property type="entry name" value="trans_reg_C"/>
    <property type="match status" value="1"/>
</dbReference>
<evidence type="ECO:0000259" key="9">
    <source>
        <dbReference type="PROSITE" id="PS51755"/>
    </source>
</evidence>
<dbReference type="InterPro" id="IPR039420">
    <property type="entry name" value="WalR-like"/>
</dbReference>
<accession>A0A345NSK2</accession>
<evidence type="ECO:0000256" key="2">
    <source>
        <dbReference type="ARBA" id="ARBA00023012"/>
    </source>
</evidence>
<keyword evidence="2" id="KW-0902">Two-component regulatory system</keyword>
<dbReference type="GO" id="GO:0005829">
    <property type="term" value="C:cytosol"/>
    <property type="evidence" value="ECO:0007669"/>
    <property type="project" value="TreeGrafter"/>
</dbReference>
<dbReference type="InterPro" id="IPR036388">
    <property type="entry name" value="WH-like_DNA-bd_sf"/>
</dbReference>
<protein>
    <submittedName>
        <fullName evidence="10">DNA-binding response regulator</fullName>
    </submittedName>
</protein>
<feature type="domain" description="OmpR/PhoB-type" evidence="9">
    <location>
        <begin position="139"/>
        <end position="236"/>
    </location>
</feature>
<keyword evidence="3" id="KW-0805">Transcription regulation</keyword>
<evidence type="ECO:0000256" key="5">
    <source>
        <dbReference type="ARBA" id="ARBA00023159"/>
    </source>
</evidence>
<dbReference type="InterPro" id="IPR016032">
    <property type="entry name" value="Sig_transdc_resp-reg_C-effctor"/>
</dbReference>
<dbReference type="AlphaFoldDB" id="A0A345NSK2"/>
<dbReference type="PROSITE" id="PS51755">
    <property type="entry name" value="OMPR_PHOB"/>
    <property type="match status" value="1"/>
</dbReference>
<dbReference type="PANTHER" id="PTHR48111">
    <property type="entry name" value="REGULATOR OF RPOS"/>
    <property type="match status" value="1"/>
</dbReference>
<keyword evidence="5" id="KW-0010">Activator</keyword>
<evidence type="ECO:0000256" key="3">
    <source>
        <dbReference type="ARBA" id="ARBA00023015"/>
    </source>
</evidence>
<evidence type="ECO:0000313" key="11">
    <source>
        <dbReference type="Proteomes" id="UP000253790"/>
    </source>
</evidence>
<evidence type="ECO:0000313" key="10">
    <source>
        <dbReference type="EMBL" id="AXH98010.1"/>
    </source>
</evidence>
<dbReference type="RefSeq" id="WP_114930933.1">
    <property type="nucleotide sequence ID" value="NZ_CP031229.1"/>
</dbReference>
<keyword evidence="6" id="KW-0804">Transcription</keyword>
<dbReference type="Gene3D" id="1.10.10.10">
    <property type="entry name" value="Winged helix-like DNA-binding domain superfamily/Winged helix DNA-binding domain"/>
    <property type="match status" value="1"/>
</dbReference>
<dbReference type="SMART" id="SM00862">
    <property type="entry name" value="Trans_reg_C"/>
    <property type="match status" value="1"/>
</dbReference>
<dbReference type="EMBL" id="CP031229">
    <property type="protein sequence ID" value="AXH98010.1"/>
    <property type="molecule type" value="Genomic_DNA"/>
</dbReference>
<keyword evidence="1" id="KW-0597">Phosphoprotein</keyword>
<evidence type="ECO:0000256" key="4">
    <source>
        <dbReference type="ARBA" id="ARBA00023125"/>
    </source>
</evidence>
<organism evidence="10 11">
    <name type="scientific">Ornithinimicrobium avium</name>
    <dbReference type="NCBI Taxonomy" id="2283195"/>
    <lineage>
        <taxon>Bacteria</taxon>
        <taxon>Bacillati</taxon>
        <taxon>Actinomycetota</taxon>
        <taxon>Actinomycetes</taxon>
        <taxon>Micrococcales</taxon>
        <taxon>Ornithinimicrobiaceae</taxon>
        <taxon>Ornithinimicrobium</taxon>
    </lineage>
</organism>